<proteinExistence type="predicted"/>
<keyword evidence="1" id="KW-0472">Membrane</keyword>
<accession>A0A816NZC4</accession>
<dbReference type="PANTHER" id="PTHR37490">
    <property type="entry name" value="EXPRESSED PROTEIN"/>
    <property type="match status" value="1"/>
</dbReference>
<name>A0A816NZC4_9BILA</name>
<protein>
    <submittedName>
        <fullName evidence="2">Uncharacterized protein</fullName>
    </submittedName>
</protein>
<feature type="transmembrane region" description="Helical" evidence="1">
    <location>
        <begin position="21"/>
        <end position="39"/>
    </location>
</feature>
<reference evidence="2" key="1">
    <citation type="submission" date="2021-02" db="EMBL/GenBank/DDBJ databases">
        <authorList>
            <person name="Nowell W R."/>
        </authorList>
    </citation>
    <scope>NUCLEOTIDE SEQUENCE</scope>
</reference>
<keyword evidence="1" id="KW-1133">Transmembrane helix</keyword>
<evidence type="ECO:0000313" key="3">
    <source>
        <dbReference type="Proteomes" id="UP000663887"/>
    </source>
</evidence>
<dbReference type="Pfam" id="PF11913">
    <property type="entry name" value="DUF3431"/>
    <property type="match status" value="1"/>
</dbReference>
<evidence type="ECO:0000256" key="1">
    <source>
        <dbReference type="SAM" id="Phobius"/>
    </source>
</evidence>
<dbReference type="PANTHER" id="PTHR37490:SF1">
    <property type="entry name" value="GLYCOSYLTRANSFERASE 2-LIKE DOMAIN-CONTAINING PROTEIN"/>
    <property type="match status" value="1"/>
</dbReference>
<dbReference type="EMBL" id="CAJNRG010001977">
    <property type="protein sequence ID" value="CAF2042170.1"/>
    <property type="molecule type" value="Genomic_DNA"/>
</dbReference>
<gene>
    <name evidence="2" type="ORF">XDN619_LOCUS6917</name>
</gene>
<dbReference type="InterPro" id="IPR021838">
    <property type="entry name" value="DUF3431"/>
</dbReference>
<evidence type="ECO:0000313" key="2">
    <source>
        <dbReference type="EMBL" id="CAF2042170.1"/>
    </source>
</evidence>
<dbReference type="Proteomes" id="UP000663887">
    <property type="component" value="Unassembled WGS sequence"/>
</dbReference>
<dbReference type="AlphaFoldDB" id="A0A816NZC4"/>
<comment type="caution">
    <text evidence="2">The sequence shown here is derived from an EMBL/GenBank/DDBJ whole genome shotgun (WGS) entry which is preliminary data.</text>
</comment>
<organism evidence="2 3">
    <name type="scientific">Rotaria magnacalcarata</name>
    <dbReference type="NCBI Taxonomy" id="392030"/>
    <lineage>
        <taxon>Eukaryota</taxon>
        <taxon>Metazoa</taxon>
        <taxon>Spiralia</taxon>
        <taxon>Gnathifera</taxon>
        <taxon>Rotifera</taxon>
        <taxon>Eurotatoria</taxon>
        <taxon>Bdelloidea</taxon>
        <taxon>Philodinida</taxon>
        <taxon>Philodinidae</taxon>
        <taxon>Rotaria</taxon>
    </lineage>
</organism>
<sequence>MKIKFQSIRLYLWLTFNMKKIIFVVSFLIIISIESIVNITEWSNAFKSSTKYFELLHSKSNELNSYNDSIVLQTKFDIVLSYYSEDIDFVAQYIRYLRHVLTLKKLNPRIIVYNKNSKVNNAVLKLLLKADIIQLLPNLGREGGTYLYHIINNYDIIANHTIFSQAGVEGITNTGLADWYLDRLDKQFNSSVGYMPLINNNMITNYDCGSHRTGHFPRMVQVWSMLEQSLCPPGGQAVAFRGQFLVSGKRIRDRPLKVYKYLYELITANSSHWLHRDLRSIFYKSTPDNPIFGHTVERIWTILFKCFKTDLYDRCKRRECACFDES</sequence>
<keyword evidence="1" id="KW-0812">Transmembrane</keyword>